<dbReference type="EMBL" id="SMGO01000003">
    <property type="protein sequence ID" value="TCK80891.1"/>
    <property type="molecule type" value="Genomic_DNA"/>
</dbReference>
<dbReference type="RefSeq" id="WP_132225611.1">
    <property type="nucleotide sequence ID" value="NZ_SMGO01000003.1"/>
</dbReference>
<dbReference type="InterPro" id="IPR025427">
    <property type="entry name" value="DUF4160"/>
</dbReference>
<keyword evidence="2" id="KW-1185">Reference proteome</keyword>
<name>A0A4V6NF11_9SPHI</name>
<proteinExistence type="predicted"/>
<dbReference type="Proteomes" id="UP000294616">
    <property type="component" value="Unassembled WGS sequence"/>
</dbReference>
<protein>
    <submittedName>
        <fullName evidence="1">Uncharacterized protein DUF4160</fullName>
    </submittedName>
</protein>
<organism evidence="1 2">
    <name type="scientific">Albibacterium bauzanense</name>
    <dbReference type="NCBI Taxonomy" id="653929"/>
    <lineage>
        <taxon>Bacteria</taxon>
        <taxon>Pseudomonadati</taxon>
        <taxon>Bacteroidota</taxon>
        <taxon>Sphingobacteriia</taxon>
        <taxon>Sphingobacteriales</taxon>
        <taxon>Sphingobacteriaceae</taxon>
        <taxon>Albibacterium</taxon>
    </lineage>
</organism>
<sequence>MADDILERIVADALRIYLSYDDRTIEFLLNNPNYADKKRIETIEHLEVLIHSDDHLPPHFHVRSNDLKINAKFSIETGEHLSGPIRPKDVKKINAFYQSIKGKTVLQTVWKKFHG</sequence>
<dbReference type="Pfam" id="PF13711">
    <property type="entry name" value="DUF4160"/>
    <property type="match status" value="1"/>
</dbReference>
<accession>A0A4V6NF11</accession>
<comment type="caution">
    <text evidence="1">The sequence shown here is derived from an EMBL/GenBank/DDBJ whole genome shotgun (WGS) entry which is preliminary data.</text>
</comment>
<gene>
    <name evidence="1" type="ORF">C8N28_2645</name>
</gene>
<evidence type="ECO:0000313" key="2">
    <source>
        <dbReference type="Proteomes" id="UP000294616"/>
    </source>
</evidence>
<reference evidence="1 2" key="1">
    <citation type="submission" date="2019-03" db="EMBL/GenBank/DDBJ databases">
        <title>Genomic Encyclopedia of Archaeal and Bacterial Type Strains, Phase II (KMG-II): from individual species to whole genera.</title>
        <authorList>
            <person name="Goeker M."/>
        </authorList>
    </citation>
    <scope>NUCLEOTIDE SEQUENCE [LARGE SCALE GENOMIC DNA]</scope>
    <source>
        <strain evidence="1 2">DSM 22554</strain>
    </source>
</reference>
<dbReference type="AlphaFoldDB" id="A0A4V6NF11"/>
<dbReference type="OrthoDB" id="122670at2"/>
<evidence type="ECO:0000313" key="1">
    <source>
        <dbReference type="EMBL" id="TCK80891.1"/>
    </source>
</evidence>